<evidence type="ECO:0000256" key="1">
    <source>
        <dbReference type="ARBA" id="ARBA00004651"/>
    </source>
</evidence>
<dbReference type="GO" id="GO:0005886">
    <property type="term" value="C:plasma membrane"/>
    <property type="evidence" value="ECO:0007669"/>
    <property type="project" value="UniProtKB-SubCell"/>
</dbReference>
<keyword evidence="10" id="KW-1185">Reference proteome</keyword>
<keyword evidence="4 7" id="KW-0812">Transmembrane</keyword>
<feature type="transmembrane region" description="Helical" evidence="7">
    <location>
        <begin position="244"/>
        <end position="265"/>
    </location>
</feature>
<comment type="similarity">
    <text evidence="7">Belongs to the binding-protein-dependent transport system permease family.</text>
</comment>
<evidence type="ECO:0000256" key="6">
    <source>
        <dbReference type="ARBA" id="ARBA00023136"/>
    </source>
</evidence>
<dbReference type="EMBL" id="QPMH01000008">
    <property type="protein sequence ID" value="RDD61975.1"/>
    <property type="molecule type" value="Genomic_DNA"/>
</dbReference>
<reference evidence="9 10" key="1">
    <citation type="submission" date="2018-07" db="EMBL/GenBank/DDBJ databases">
        <title>Venubactetium sediminum gen. nov., sp. nov., isolated from a marine solar saltern.</title>
        <authorList>
            <person name="Wang S."/>
        </authorList>
    </citation>
    <scope>NUCLEOTIDE SEQUENCE [LARGE SCALE GENOMIC DNA]</scope>
    <source>
        <strain evidence="9 10">WD2A32</strain>
    </source>
</reference>
<feature type="domain" description="ABC transmembrane type-1" evidence="8">
    <location>
        <begin position="78"/>
        <end position="262"/>
    </location>
</feature>
<evidence type="ECO:0000256" key="3">
    <source>
        <dbReference type="ARBA" id="ARBA00022475"/>
    </source>
</evidence>
<feature type="transmembrane region" description="Helical" evidence="7">
    <location>
        <begin position="143"/>
        <end position="164"/>
    </location>
</feature>
<dbReference type="GO" id="GO:0055085">
    <property type="term" value="P:transmembrane transport"/>
    <property type="evidence" value="ECO:0007669"/>
    <property type="project" value="InterPro"/>
</dbReference>
<name>A0A369TC45_9PROT</name>
<dbReference type="Gene3D" id="1.10.3720.10">
    <property type="entry name" value="MetI-like"/>
    <property type="match status" value="1"/>
</dbReference>
<dbReference type="AlphaFoldDB" id="A0A369TC45"/>
<evidence type="ECO:0000313" key="9">
    <source>
        <dbReference type="EMBL" id="RDD61975.1"/>
    </source>
</evidence>
<keyword evidence="5 7" id="KW-1133">Transmembrane helix</keyword>
<dbReference type="PANTHER" id="PTHR30151:SF16">
    <property type="entry name" value="ABC TRANSPORTER PERMEASE PROTEIN"/>
    <property type="match status" value="1"/>
</dbReference>
<comment type="subcellular location">
    <subcellularLocation>
        <location evidence="1 7">Cell membrane</location>
        <topology evidence="1 7">Multi-pass membrane protein</topology>
    </subcellularLocation>
</comment>
<organism evidence="9 10">
    <name type="scientific">Ferruginivarius sediminum</name>
    <dbReference type="NCBI Taxonomy" id="2661937"/>
    <lineage>
        <taxon>Bacteria</taxon>
        <taxon>Pseudomonadati</taxon>
        <taxon>Pseudomonadota</taxon>
        <taxon>Alphaproteobacteria</taxon>
        <taxon>Rhodospirillales</taxon>
        <taxon>Rhodospirillaceae</taxon>
        <taxon>Ferruginivarius</taxon>
    </lineage>
</organism>
<dbReference type="RefSeq" id="WP_114582219.1">
    <property type="nucleotide sequence ID" value="NZ_QPMH01000008.1"/>
</dbReference>
<dbReference type="InterPro" id="IPR035906">
    <property type="entry name" value="MetI-like_sf"/>
</dbReference>
<gene>
    <name evidence="9" type="ORF">DRB17_10865</name>
</gene>
<proteinExistence type="inferred from homology"/>
<dbReference type="Proteomes" id="UP000253941">
    <property type="component" value="Unassembled WGS sequence"/>
</dbReference>
<evidence type="ECO:0000256" key="4">
    <source>
        <dbReference type="ARBA" id="ARBA00022692"/>
    </source>
</evidence>
<sequence>MATTETDARAAGLNPSAFSEIMPRLRKPIIVLGLVALWEAWVRLFDVPELLFPAFSDVLVALITGLGIGGEPILWAYTWQTLSVVLQAYVVSVVLAVVLTGFAINSAWGKELLSTVTGIFQPLPSIALLPMAVLWFGFSKESLIFVVVMSMVWPLAASLTVGFATVPPTLLRLGRNYELSRLGAMWHILLPSALPAMIGGLRVGWGFGWRTIVAAELVFGATGNDSGIGWYINNSRVFLQITEGFAGILVVVIIGFITESLFRVIQRFTTHRWGMEAA</sequence>
<feature type="transmembrane region" description="Helical" evidence="7">
    <location>
        <begin position="184"/>
        <end position="205"/>
    </location>
</feature>
<evidence type="ECO:0000259" key="8">
    <source>
        <dbReference type="PROSITE" id="PS50928"/>
    </source>
</evidence>
<keyword evidence="2 7" id="KW-0813">Transport</keyword>
<feature type="transmembrane region" description="Helical" evidence="7">
    <location>
        <begin position="50"/>
        <end position="70"/>
    </location>
</feature>
<feature type="transmembrane region" description="Helical" evidence="7">
    <location>
        <begin position="82"/>
        <end position="104"/>
    </location>
</feature>
<accession>A0A369TC45</accession>
<feature type="transmembrane region" description="Helical" evidence="7">
    <location>
        <begin position="116"/>
        <end position="136"/>
    </location>
</feature>
<dbReference type="SUPFAM" id="SSF161098">
    <property type="entry name" value="MetI-like"/>
    <property type="match status" value="1"/>
</dbReference>
<evidence type="ECO:0000256" key="2">
    <source>
        <dbReference type="ARBA" id="ARBA00022448"/>
    </source>
</evidence>
<evidence type="ECO:0000313" key="10">
    <source>
        <dbReference type="Proteomes" id="UP000253941"/>
    </source>
</evidence>
<evidence type="ECO:0000256" key="5">
    <source>
        <dbReference type="ARBA" id="ARBA00022989"/>
    </source>
</evidence>
<protein>
    <submittedName>
        <fullName evidence="9">ABC transporter permease</fullName>
    </submittedName>
</protein>
<dbReference type="Pfam" id="PF00528">
    <property type="entry name" value="BPD_transp_1"/>
    <property type="match status" value="1"/>
</dbReference>
<feature type="transmembrane region" description="Helical" evidence="7">
    <location>
        <begin position="28"/>
        <end position="44"/>
    </location>
</feature>
<keyword evidence="6 7" id="KW-0472">Membrane</keyword>
<feature type="transmembrane region" description="Helical" evidence="7">
    <location>
        <begin position="212"/>
        <end position="232"/>
    </location>
</feature>
<dbReference type="PANTHER" id="PTHR30151">
    <property type="entry name" value="ALKANE SULFONATE ABC TRANSPORTER-RELATED, MEMBRANE SUBUNIT"/>
    <property type="match status" value="1"/>
</dbReference>
<comment type="caution">
    <text evidence="9">The sequence shown here is derived from an EMBL/GenBank/DDBJ whole genome shotgun (WGS) entry which is preliminary data.</text>
</comment>
<dbReference type="CDD" id="cd06261">
    <property type="entry name" value="TM_PBP2"/>
    <property type="match status" value="1"/>
</dbReference>
<dbReference type="InterPro" id="IPR000515">
    <property type="entry name" value="MetI-like"/>
</dbReference>
<dbReference type="PROSITE" id="PS50928">
    <property type="entry name" value="ABC_TM1"/>
    <property type="match status" value="1"/>
</dbReference>
<evidence type="ECO:0000256" key="7">
    <source>
        <dbReference type="RuleBase" id="RU363032"/>
    </source>
</evidence>
<keyword evidence="3" id="KW-1003">Cell membrane</keyword>